<feature type="domain" description="2-oxoglutarate dehydrogenase E1 component/KDG C-terminal" evidence="5">
    <location>
        <begin position="15"/>
        <end position="155"/>
    </location>
</feature>
<organism evidence="6 7">
    <name type="scientific">Meloidogyne incognita</name>
    <name type="common">Southern root-knot nematode worm</name>
    <name type="synonym">Oxyuris incognita</name>
    <dbReference type="NCBI Taxonomy" id="6306"/>
    <lineage>
        <taxon>Eukaryota</taxon>
        <taxon>Metazoa</taxon>
        <taxon>Ecdysozoa</taxon>
        <taxon>Nematoda</taxon>
        <taxon>Chromadorea</taxon>
        <taxon>Rhabditida</taxon>
        <taxon>Tylenchina</taxon>
        <taxon>Tylenchomorpha</taxon>
        <taxon>Tylenchoidea</taxon>
        <taxon>Meloidogynidae</taxon>
        <taxon>Meloidogyninae</taxon>
        <taxon>Meloidogyne</taxon>
        <taxon>Meloidogyne incognita group</taxon>
    </lineage>
</organism>
<keyword evidence="4" id="KW-0786">Thiamine pyrophosphate</keyword>
<dbReference type="PANTHER" id="PTHR23152:SF4">
    <property type="entry name" value="2-OXOADIPATE DEHYDROGENASE COMPLEX COMPONENT E1"/>
    <property type="match status" value="1"/>
</dbReference>
<comment type="cofactor">
    <cofactor evidence="1">
        <name>thiamine diphosphate</name>
        <dbReference type="ChEBI" id="CHEBI:58937"/>
    </cofactor>
</comment>
<dbReference type="Pfam" id="PF16870">
    <property type="entry name" value="OxoGdeHyase_C"/>
    <property type="match status" value="1"/>
</dbReference>
<name>A0A914NLE0_MELIC</name>
<dbReference type="PANTHER" id="PTHR23152">
    <property type="entry name" value="2-OXOGLUTARATE DEHYDROGENASE"/>
    <property type="match status" value="1"/>
</dbReference>
<dbReference type="GO" id="GO:0016624">
    <property type="term" value="F:oxidoreductase activity, acting on the aldehyde or oxo group of donors, disulfide as acceptor"/>
    <property type="evidence" value="ECO:0007669"/>
    <property type="project" value="InterPro"/>
</dbReference>
<comment type="similarity">
    <text evidence="2">Belongs to the alpha-ketoglutarate dehydrogenase family.</text>
</comment>
<dbReference type="Proteomes" id="UP000887563">
    <property type="component" value="Unplaced"/>
</dbReference>
<evidence type="ECO:0000256" key="2">
    <source>
        <dbReference type="ARBA" id="ARBA00006936"/>
    </source>
</evidence>
<dbReference type="GO" id="GO:0030976">
    <property type="term" value="F:thiamine pyrophosphate binding"/>
    <property type="evidence" value="ECO:0007669"/>
    <property type="project" value="InterPro"/>
</dbReference>
<evidence type="ECO:0000313" key="7">
    <source>
        <dbReference type="WBParaSite" id="Minc3s07639g41349"/>
    </source>
</evidence>
<sequence length="156" mass="17984">IITPKLLLRHSFSSSPIEDFIEGTSFQPVLFDKTIKENKNIKKVIICSGKHSLTLFNERSKREICDTAIVRLEEICPFPIVDLAKIFDIYSNAKSFIWSQEEPRNAGCWPFIQNRFKNAFGIELKYAGRAEQSWIATSITEVHEKEVLDILEKTFS</sequence>
<protein>
    <submittedName>
        <fullName evidence="7">Multifunctional 2-oxoglutarate metabolism enzyme C-terminal domain-containing protein</fullName>
    </submittedName>
</protein>
<keyword evidence="6" id="KW-1185">Reference proteome</keyword>
<evidence type="ECO:0000256" key="4">
    <source>
        <dbReference type="ARBA" id="ARBA00023052"/>
    </source>
</evidence>
<dbReference type="AlphaFoldDB" id="A0A914NLE0"/>
<evidence type="ECO:0000256" key="3">
    <source>
        <dbReference type="ARBA" id="ARBA00023002"/>
    </source>
</evidence>
<evidence type="ECO:0000256" key="1">
    <source>
        <dbReference type="ARBA" id="ARBA00001964"/>
    </source>
</evidence>
<proteinExistence type="inferred from homology"/>
<evidence type="ECO:0000259" key="5">
    <source>
        <dbReference type="Pfam" id="PF16870"/>
    </source>
</evidence>
<dbReference type="InterPro" id="IPR031717">
    <property type="entry name" value="ODO-1/KGD_C"/>
</dbReference>
<dbReference type="InterPro" id="IPR042179">
    <property type="entry name" value="KGD_C_sf"/>
</dbReference>
<keyword evidence="3" id="KW-0560">Oxidoreductase</keyword>
<dbReference type="InterPro" id="IPR011603">
    <property type="entry name" value="2oxoglutarate_DH_E1"/>
</dbReference>
<accession>A0A914NLE0</accession>
<dbReference type="WBParaSite" id="Minc3s07639g41349">
    <property type="protein sequence ID" value="Minc3s07639g41349"/>
    <property type="gene ID" value="Minc3s07639g41349"/>
</dbReference>
<reference evidence="7" key="1">
    <citation type="submission" date="2022-11" db="UniProtKB">
        <authorList>
            <consortium name="WormBaseParasite"/>
        </authorList>
    </citation>
    <scope>IDENTIFICATION</scope>
</reference>
<evidence type="ECO:0000313" key="6">
    <source>
        <dbReference type="Proteomes" id="UP000887563"/>
    </source>
</evidence>
<dbReference type="Gene3D" id="3.40.50.11610">
    <property type="entry name" value="Multifunctional 2-oxoglutarate metabolism enzyme, C-terminal domain"/>
    <property type="match status" value="1"/>
</dbReference>